<dbReference type="CDD" id="cd18413">
    <property type="entry name" value="BTB_POZ_Shab-like"/>
    <property type="match status" value="1"/>
</dbReference>
<evidence type="ECO:0000256" key="6">
    <source>
        <dbReference type="ARBA" id="ARBA00022826"/>
    </source>
</evidence>
<gene>
    <name evidence="18 19" type="primary">LOC107267772</name>
</gene>
<dbReference type="InterPro" id="IPR000210">
    <property type="entry name" value="BTB/POZ_dom"/>
</dbReference>
<dbReference type="PANTHER" id="PTHR11537">
    <property type="entry name" value="VOLTAGE-GATED POTASSIUM CHANNEL"/>
    <property type="match status" value="1"/>
</dbReference>
<dbReference type="GeneID" id="107267772"/>
<dbReference type="InterPro" id="IPR003131">
    <property type="entry name" value="T1-type_BTB"/>
</dbReference>
<keyword evidence="7" id="KW-0851">Voltage-gated channel</keyword>
<dbReference type="InterPro" id="IPR027359">
    <property type="entry name" value="Volt_channel_dom_sf"/>
</dbReference>
<dbReference type="PRINTS" id="PR00169">
    <property type="entry name" value="KCHANNEL"/>
</dbReference>
<dbReference type="GO" id="GO:0001508">
    <property type="term" value="P:action potential"/>
    <property type="evidence" value="ECO:0007669"/>
    <property type="project" value="TreeGrafter"/>
</dbReference>
<protein>
    <submittedName>
        <fullName evidence="18 19">Potassium voltage-gated channel protein Shab isoform X1</fullName>
    </submittedName>
</protein>
<dbReference type="InterPro" id="IPR003968">
    <property type="entry name" value="K_chnl_volt-dep_Kv"/>
</dbReference>
<keyword evidence="4" id="KW-0597">Phosphoprotein</keyword>
<dbReference type="PRINTS" id="PR01491">
    <property type="entry name" value="KVCHANNEL"/>
</dbReference>
<keyword evidence="8" id="KW-0630">Potassium</keyword>
<evidence type="ECO:0000313" key="19">
    <source>
        <dbReference type="RefSeq" id="XP_024940862.1"/>
    </source>
</evidence>
<feature type="compositionally biased region" description="Basic and acidic residues" evidence="14">
    <location>
        <begin position="1"/>
        <end position="17"/>
    </location>
</feature>
<dbReference type="InterPro" id="IPR011333">
    <property type="entry name" value="SKP1/BTB/POZ_sf"/>
</dbReference>
<dbReference type="FunFam" id="1.10.287.70:FF:000034">
    <property type="entry name" value="Potassium voltage-gated channel subfamily B member"/>
    <property type="match status" value="1"/>
</dbReference>
<keyword evidence="5 15" id="KW-0812">Transmembrane</keyword>
<dbReference type="CTD" id="38352"/>
<dbReference type="InterPro" id="IPR003971">
    <property type="entry name" value="K_chnl_volt-dep_Kv5/Kv9"/>
</dbReference>
<dbReference type="AlphaFoldDB" id="A0AAJ7RI09"/>
<dbReference type="FunFam" id="1.20.120.350:FF:000018">
    <property type="entry name" value="Potassium voltage-gated channel subfamily B member"/>
    <property type="match status" value="1"/>
</dbReference>
<keyword evidence="12" id="KW-0407">Ion channel</keyword>
<dbReference type="GO" id="GO:0005251">
    <property type="term" value="F:delayed rectifier potassium channel activity"/>
    <property type="evidence" value="ECO:0007669"/>
    <property type="project" value="TreeGrafter"/>
</dbReference>
<dbReference type="InterPro" id="IPR005821">
    <property type="entry name" value="Ion_trans_dom"/>
</dbReference>
<dbReference type="Gene3D" id="1.20.120.350">
    <property type="entry name" value="Voltage-gated potassium channels. Chain C"/>
    <property type="match status" value="1"/>
</dbReference>
<evidence type="ECO:0000256" key="11">
    <source>
        <dbReference type="ARBA" id="ARBA00023136"/>
    </source>
</evidence>
<feature type="transmembrane region" description="Helical" evidence="15">
    <location>
        <begin position="459"/>
        <end position="478"/>
    </location>
</feature>
<feature type="domain" description="BTB" evidence="16">
    <location>
        <begin position="128"/>
        <end position="237"/>
    </location>
</feature>
<evidence type="ECO:0000256" key="3">
    <source>
        <dbReference type="ARBA" id="ARBA00022538"/>
    </source>
</evidence>
<feature type="region of interest" description="Disordered" evidence="14">
    <location>
        <begin position="755"/>
        <end position="912"/>
    </location>
</feature>
<feature type="transmembrane region" description="Helical" evidence="15">
    <location>
        <begin position="357"/>
        <end position="377"/>
    </location>
</feature>
<keyword evidence="10" id="KW-0406">Ion transport</keyword>
<evidence type="ECO:0000259" key="16">
    <source>
        <dbReference type="SMART" id="SM00225"/>
    </source>
</evidence>
<feature type="compositionally biased region" description="Polar residues" evidence="14">
    <location>
        <begin position="762"/>
        <end position="776"/>
    </location>
</feature>
<keyword evidence="6" id="KW-0631">Potassium channel</keyword>
<dbReference type="RefSeq" id="XP_024940862.1">
    <property type="nucleotide sequence ID" value="XM_025085094.1"/>
</dbReference>
<evidence type="ECO:0000256" key="1">
    <source>
        <dbReference type="ARBA" id="ARBA00004141"/>
    </source>
</evidence>
<feature type="transmembrane region" description="Helical" evidence="15">
    <location>
        <begin position="429"/>
        <end position="450"/>
    </location>
</feature>
<dbReference type="FunFam" id="3.30.710.10:FF:000010">
    <property type="entry name" value="Potassium voltage-gated channel subfamily B member"/>
    <property type="match status" value="1"/>
</dbReference>
<dbReference type="Pfam" id="PF02214">
    <property type="entry name" value="BTB_2"/>
    <property type="match status" value="1"/>
</dbReference>
<feature type="transmembrane region" description="Helical" evidence="15">
    <location>
        <begin position="325"/>
        <end position="345"/>
    </location>
</feature>
<dbReference type="SUPFAM" id="SSF81324">
    <property type="entry name" value="Voltage-gated potassium channels"/>
    <property type="match status" value="1"/>
</dbReference>
<keyword evidence="2" id="KW-0813">Transport</keyword>
<dbReference type="GO" id="GO:0008076">
    <property type="term" value="C:voltage-gated potassium channel complex"/>
    <property type="evidence" value="ECO:0007669"/>
    <property type="project" value="InterPro"/>
</dbReference>
<evidence type="ECO:0000256" key="10">
    <source>
        <dbReference type="ARBA" id="ARBA00023065"/>
    </source>
</evidence>
<evidence type="ECO:0000313" key="18">
    <source>
        <dbReference type="RefSeq" id="XP_015595319.1"/>
    </source>
</evidence>
<evidence type="ECO:0000256" key="5">
    <source>
        <dbReference type="ARBA" id="ARBA00022692"/>
    </source>
</evidence>
<evidence type="ECO:0000256" key="12">
    <source>
        <dbReference type="ARBA" id="ARBA00023303"/>
    </source>
</evidence>
<keyword evidence="17" id="KW-1185">Reference proteome</keyword>
<dbReference type="SUPFAM" id="SSF54695">
    <property type="entry name" value="POZ domain"/>
    <property type="match status" value="1"/>
</dbReference>
<keyword evidence="13" id="KW-0175">Coiled coil</keyword>
<dbReference type="Gene3D" id="1.10.287.70">
    <property type="match status" value="1"/>
</dbReference>
<evidence type="ECO:0000313" key="17">
    <source>
        <dbReference type="Proteomes" id="UP000694920"/>
    </source>
</evidence>
<dbReference type="KEGG" id="ccin:107267772"/>
<feature type="transmembrane region" description="Helical" evidence="15">
    <location>
        <begin position="283"/>
        <end position="305"/>
    </location>
</feature>
<sequence>MLSDRRFDDDGGVEPDRNGNGFGAAMGSGSYLLATSDGFNFDATLPASVVATTATGMPVMSGCTGNKEVRYAPFSSVSTSLPPPLPPPPPPPPPPPLPLQMQQRTYSRSMTSLPPEPFMIMRSKALNRRVSINVGGVKHEVLWRTLERLPHTRLGRLRDCNTHEAITELCDDYSLIDNEYFFDRHPKSFSSILNFYRTGKLHLVDEMCVLAFSDDLEYWGVDELYLESCCQHKYHQRKEHVHEEMRKEAESLRQREEEEFGEGKCAQYQKWLWDLLEKPTTSIAARVIAVISILFIVLSTIALTLNTIPSMQVNDEKGNFQDNPQLAMVEAICITWFTLEYVLRFSASPDKWKFFKGGLNVIDLLAILPYFVSLFLVETNKNATDQFQDVRRVVQIFRIMRILRILKLARHSTGLQSLGFTLRNSYKELGLLMLFLAMGVLIFSSLAYFAEKEEPGTKFISIPETFWWAGITMTTVGYGDIYPTTPLGKVIGSVCCICGVLVIALPIPIIVNNFAEFYKNQMRREKALKRREALERAKREGSIVSFHHINLRDAFAKSMDLIDVIVDTGHNMSGVDGNSTEGESACERGPAQTGAGCYRNYEHYTLSRHRRSASCLPILPNDIPTTPDSPNRRLLDFAQHMPTNTQNEDYFHDEMPAQHSIQGNTTPSDEEKKDSRKFEKIDELPSEFECCFCTTKEYKEYRDAENIMPLATSDFRNPVCQEMRSLRGSILEAGCFEEVQTSPVQAVEAAPYGKSYNERGSVDSSDTYASCQTHPFHSQGDLTEEADSNLYVNPLEGTEKCSSNSDEDGRLHVKKSTSGEMQQHNVTDDTSPSLESLKDINAPNGGSRGSLNNALPKHRKTRVQQSGKPRAQFVSEHNGSTSGTGASTMVKQDSATDNNNEYGSGRPSNFTPVNSLASATRMINHHLFGTLSTSRHYTGTTVGSKLSLSADSIDSEAMPFIERQRVSKSILKKSESSNNYYSNDRDSDTEKLISDNTSATSMCDNETTTCNAIGNNNGGRTRQPASPLLSRQVLETLFRTNNNADRHYATSEHGEGKNCVAKLSKSIFDDVLEVEEKHARDEAVTENKNKECEDLAGRKTRMRTSDTGKDGDAMLICSLRPYKLVKKNVVVEDKKKITASSKSTVHGSSTYRSTDSNCLPQDYRFSS</sequence>
<accession>A0AAJ7RI09</accession>
<feature type="compositionally biased region" description="Polar residues" evidence="14">
    <location>
        <begin position="875"/>
        <end position="912"/>
    </location>
</feature>
<keyword evidence="11 15" id="KW-0472">Membrane</keyword>
<dbReference type="SMART" id="SM00225">
    <property type="entry name" value="BTB"/>
    <property type="match status" value="1"/>
</dbReference>
<dbReference type="Proteomes" id="UP000694920">
    <property type="component" value="Unplaced"/>
</dbReference>
<organism evidence="17 19">
    <name type="scientific">Cephus cinctus</name>
    <name type="common">Wheat stem sawfly</name>
    <dbReference type="NCBI Taxonomy" id="211228"/>
    <lineage>
        <taxon>Eukaryota</taxon>
        <taxon>Metazoa</taxon>
        <taxon>Ecdysozoa</taxon>
        <taxon>Arthropoda</taxon>
        <taxon>Hexapoda</taxon>
        <taxon>Insecta</taxon>
        <taxon>Pterygota</taxon>
        <taxon>Neoptera</taxon>
        <taxon>Endopterygota</taxon>
        <taxon>Hymenoptera</taxon>
        <taxon>Cephoidea</taxon>
        <taxon>Cephidae</taxon>
        <taxon>Cephus</taxon>
    </lineage>
</organism>
<feature type="region of interest" description="Disordered" evidence="14">
    <location>
        <begin position="75"/>
        <end position="101"/>
    </location>
</feature>
<feature type="compositionally biased region" description="Pro residues" evidence="14">
    <location>
        <begin position="81"/>
        <end position="98"/>
    </location>
</feature>
<dbReference type="PANTHER" id="PTHR11537:SF254">
    <property type="entry name" value="POTASSIUM VOLTAGE-GATED CHANNEL PROTEIN SHAB"/>
    <property type="match status" value="1"/>
</dbReference>
<evidence type="ECO:0000256" key="13">
    <source>
        <dbReference type="SAM" id="Coils"/>
    </source>
</evidence>
<evidence type="ECO:0000256" key="7">
    <source>
        <dbReference type="ARBA" id="ARBA00022882"/>
    </source>
</evidence>
<feature type="region of interest" description="Disordered" evidence="14">
    <location>
        <begin position="1"/>
        <end position="22"/>
    </location>
</feature>
<evidence type="ECO:0000256" key="8">
    <source>
        <dbReference type="ARBA" id="ARBA00022958"/>
    </source>
</evidence>
<comment type="subcellular location">
    <subcellularLocation>
        <location evidence="1">Membrane</location>
        <topology evidence="1">Multi-pass membrane protein</topology>
    </subcellularLocation>
</comment>
<keyword evidence="3" id="KW-0633">Potassium transport</keyword>
<dbReference type="InterPro" id="IPR028325">
    <property type="entry name" value="VG_K_chnl"/>
</dbReference>
<evidence type="ECO:0000256" key="2">
    <source>
        <dbReference type="ARBA" id="ARBA00022448"/>
    </source>
</evidence>
<dbReference type="Gene3D" id="3.30.710.10">
    <property type="entry name" value="Potassium Channel Kv1.1, Chain A"/>
    <property type="match status" value="1"/>
</dbReference>
<evidence type="ECO:0000256" key="14">
    <source>
        <dbReference type="SAM" id="MobiDB-lite"/>
    </source>
</evidence>
<dbReference type="Pfam" id="PF00520">
    <property type="entry name" value="Ion_trans"/>
    <property type="match status" value="1"/>
</dbReference>
<evidence type="ECO:0000256" key="4">
    <source>
        <dbReference type="ARBA" id="ARBA00022553"/>
    </source>
</evidence>
<dbReference type="PRINTS" id="PR01494">
    <property type="entry name" value="KV9CHANNEL"/>
</dbReference>
<proteinExistence type="predicted"/>
<feature type="compositionally biased region" description="Polar residues" evidence="14">
    <location>
        <begin position="816"/>
        <end position="834"/>
    </location>
</feature>
<evidence type="ECO:0000256" key="9">
    <source>
        <dbReference type="ARBA" id="ARBA00022989"/>
    </source>
</evidence>
<dbReference type="RefSeq" id="XP_015595319.1">
    <property type="nucleotide sequence ID" value="XM_015739833.2"/>
</dbReference>
<evidence type="ECO:0000256" key="15">
    <source>
        <dbReference type="SAM" id="Phobius"/>
    </source>
</evidence>
<name>A0AAJ7RI09_CEPCN</name>
<feature type="coiled-coil region" evidence="13">
    <location>
        <begin position="235"/>
        <end position="262"/>
    </location>
</feature>
<keyword evidence="9 15" id="KW-1133">Transmembrane helix</keyword>
<reference evidence="18 19" key="1">
    <citation type="submission" date="2025-04" db="UniProtKB">
        <authorList>
            <consortium name="RefSeq"/>
        </authorList>
    </citation>
    <scope>IDENTIFICATION</scope>
</reference>
<feature type="transmembrane region" description="Helical" evidence="15">
    <location>
        <begin position="490"/>
        <end position="515"/>
    </location>
</feature>
<dbReference type="GO" id="GO:0051260">
    <property type="term" value="P:protein homooligomerization"/>
    <property type="evidence" value="ECO:0007669"/>
    <property type="project" value="InterPro"/>
</dbReference>